<evidence type="ECO:0000313" key="2">
    <source>
        <dbReference type="Proteomes" id="UP000008022"/>
    </source>
</evidence>
<dbReference type="EnsemblPlants" id="ORUFI10G08480.1">
    <property type="protein sequence ID" value="ORUFI10G08480.1"/>
    <property type="gene ID" value="ORUFI10G08480"/>
</dbReference>
<proteinExistence type="predicted"/>
<dbReference type="Gramene" id="ORUFI10G08480.1">
    <property type="protein sequence ID" value="ORUFI10G08480.1"/>
    <property type="gene ID" value="ORUFI10G08480"/>
</dbReference>
<dbReference type="Proteomes" id="UP000008022">
    <property type="component" value="Unassembled WGS sequence"/>
</dbReference>
<reference evidence="1" key="2">
    <citation type="submission" date="2015-06" db="UniProtKB">
        <authorList>
            <consortium name="EnsemblPlants"/>
        </authorList>
    </citation>
    <scope>IDENTIFICATION</scope>
</reference>
<keyword evidence="2" id="KW-1185">Reference proteome</keyword>
<reference evidence="2" key="1">
    <citation type="submission" date="2013-06" db="EMBL/GenBank/DDBJ databases">
        <authorList>
            <person name="Zhao Q."/>
        </authorList>
    </citation>
    <scope>NUCLEOTIDE SEQUENCE</scope>
    <source>
        <strain evidence="2">cv. W1943</strain>
    </source>
</reference>
<dbReference type="AlphaFoldDB" id="A0A0E0QYD8"/>
<accession>A0A0E0QYD8</accession>
<sequence length="136" mass="14666">MASDMDSGKPPSGVAIDQACPKQCHCHRSGSLHATKVALELIVVWINLILGSNGVVRPHLGSGGNVQAYPSVYGCITPPKILYILGRKELIVPIAVKPPKLHKHKLGSQNINCHETSLCVVDLWVCGSTFLNRHIT</sequence>
<dbReference type="OMA" id="NINCHET"/>
<organism evidence="1 2">
    <name type="scientific">Oryza rufipogon</name>
    <name type="common">Brownbeard rice</name>
    <name type="synonym">Asian wild rice</name>
    <dbReference type="NCBI Taxonomy" id="4529"/>
    <lineage>
        <taxon>Eukaryota</taxon>
        <taxon>Viridiplantae</taxon>
        <taxon>Streptophyta</taxon>
        <taxon>Embryophyta</taxon>
        <taxon>Tracheophyta</taxon>
        <taxon>Spermatophyta</taxon>
        <taxon>Magnoliopsida</taxon>
        <taxon>Liliopsida</taxon>
        <taxon>Poales</taxon>
        <taxon>Poaceae</taxon>
        <taxon>BOP clade</taxon>
        <taxon>Oryzoideae</taxon>
        <taxon>Oryzeae</taxon>
        <taxon>Oryzinae</taxon>
        <taxon>Oryza</taxon>
    </lineage>
</organism>
<evidence type="ECO:0000313" key="1">
    <source>
        <dbReference type="EnsemblPlants" id="ORUFI10G08480.1"/>
    </source>
</evidence>
<dbReference type="HOGENOM" id="CLU_1878811_0_0_1"/>
<name>A0A0E0QYD8_ORYRU</name>
<protein>
    <submittedName>
        <fullName evidence="1">Uncharacterized protein</fullName>
    </submittedName>
</protein>